<feature type="region of interest" description="Disordered" evidence="1">
    <location>
        <begin position="32"/>
        <end position="77"/>
    </location>
</feature>
<proteinExistence type="predicted"/>
<organism evidence="2">
    <name type="scientific">Blastocystis hominis</name>
    <dbReference type="NCBI Taxonomy" id="12968"/>
    <lineage>
        <taxon>Eukaryota</taxon>
        <taxon>Sar</taxon>
        <taxon>Stramenopiles</taxon>
        <taxon>Bigyra</taxon>
        <taxon>Opalozoa</taxon>
        <taxon>Opalinata</taxon>
        <taxon>Blastocystidae</taxon>
        <taxon>Blastocystis</taxon>
    </lineage>
</organism>
<dbReference type="RefSeq" id="XP_012898325.1">
    <property type="nucleotide sequence ID" value="XM_013042871.1"/>
</dbReference>
<evidence type="ECO:0000256" key="1">
    <source>
        <dbReference type="SAM" id="MobiDB-lite"/>
    </source>
</evidence>
<dbReference type="Proteomes" id="UP000008312">
    <property type="component" value="Unassembled WGS sequence"/>
</dbReference>
<reference evidence="2" key="1">
    <citation type="submission" date="2010-02" db="EMBL/GenBank/DDBJ databases">
        <title>Sequencing and annotation of the Blastocystis hominis genome.</title>
        <authorList>
            <person name="Wincker P."/>
        </authorList>
    </citation>
    <scope>NUCLEOTIDE SEQUENCE</scope>
    <source>
        <strain evidence="2">Singapore isolate B</strain>
    </source>
</reference>
<protein>
    <submittedName>
        <fullName evidence="2">Uncharacterized protein</fullName>
    </submittedName>
</protein>
<evidence type="ECO:0000313" key="3">
    <source>
        <dbReference type="Proteomes" id="UP000008312"/>
    </source>
</evidence>
<keyword evidence="3" id="KW-1185">Reference proteome</keyword>
<dbReference type="GeneID" id="24921080"/>
<evidence type="ECO:0000313" key="2">
    <source>
        <dbReference type="EMBL" id="CBK24277.2"/>
    </source>
</evidence>
<name>D8M888_BLAHO</name>
<dbReference type="EMBL" id="FN668683">
    <property type="protein sequence ID" value="CBK24277.2"/>
    <property type="molecule type" value="Genomic_DNA"/>
</dbReference>
<gene>
    <name evidence="2" type="ORF">GSBLH_T00004034001</name>
</gene>
<dbReference type="AlphaFoldDB" id="D8M888"/>
<accession>D8M888</accession>
<sequence>MKNPSLRSQNRCQILRFTLHWKESVHHPSFNPFSLAGHGIRASSPPEKQSSLQPRSNERPSSLSRRSSERSRRIRLGSIRSILPTQSYLCSPSP</sequence>
<dbReference type="InParanoid" id="D8M888"/>